<reference evidence="6" key="1">
    <citation type="submission" date="2014-02" db="EMBL/GenBank/DDBJ databases">
        <authorList>
            <person name="Genoscope - CEA"/>
        </authorList>
    </citation>
    <scope>NUCLEOTIDE SEQUENCE</scope>
    <source>
        <strain evidence="6">LS3</strain>
    </source>
</reference>
<organism evidence="6">
    <name type="scientific">Blastobotrys adeninivorans</name>
    <name type="common">Yeast</name>
    <name type="synonym">Arxula adeninivorans</name>
    <dbReference type="NCBI Taxonomy" id="409370"/>
    <lineage>
        <taxon>Eukaryota</taxon>
        <taxon>Fungi</taxon>
        <taxon>Dikarya</taxon>
        <taxon>Ascomycota</taxon>
        <taxon>Saccharomycotina</taxon>
        <taxon>Dipodascomycetes</taxon>
        <taxon>Dipodascales</taxon>
        <taxon>Trichomonascaceae</taxon>
        <taxon>Blastobotrys</taxon>
    </lineage>
</organism>
<evidence type="ECO:0000256" key="2">
    <source>
        <dbReference type="ARBA" id="ARBA00022980"/>
    </source>
</evidence>
<dbReference type="EMBL" id="HG937694">
    <property type="protein sequence ID" value="CDP38337.1"/>
    <property type="molecule type" value="Genomic_DNA"/>
</dbReference>
<dbReference type="FunFam" id="3.90.470.10:FF:000010">
    <property type="entry name" value="60S ribosomal protein L17"/>
    <property type="match status" value="1"/>
</dbReference>
<feature type="region of interest" description="Disordered" evidence="5">
    <location>
        <begin position="164"/>
        <end position="186"/>
    </location>
</feature>
<dbReference type="GO" id="GO:0022625">
    <property type="term" value="C:cytosolic large ribosomal subunit"/>
    <property type="evidence" value="ECO:0007669"/>
    <property type="project" value="TreeGrafter"/>
</dbReference>
<dbReference type="InterPro" id="IPR001063">
    <property type="entry name" value="Ribosomal_uL22"/>
</dbReference>
<dbReference type="InterPro" id="IPR005721">
    <property type="entry name" value="Ribosomal_uL22_euk/arc"/>
</dbReference>
<gene>
    <name evidence="6" type="ORF">GNLVRS02_ARAD1D32428g</name>
</gene>
<protein>
    <submittedName>
        <fullName evidence="6">ARAD1D32428p</fullName>
    </submittedName>
</protein>
<dbReference type="InterPro" id="IPR036394">
    <property type="entry name" value="Ribosomal_uL22_sf"/>
</dbReference>
<dbReference type="InterPro" id="IPR018260">
    <property type="entry name" value="Ribosomal_uL22_CS"/>
</dbReference>
<comment type="similarity">
    <text evidence="1 4">Belongs to the universal ribosomal protein uL22 family.</text>
</comment>
<dbReference type="GO" id="GO:0003735">
    <property type="term" value="F:structural constituent of ribosome"/>
    <property type="evidence" value="ECO:0007669"/>
    <property type="project" value="InterPro"/>
</dbReference>
<dbReference type="PROSITE" id="PS00464">
    <property type="entry name" value="RIBOSOMAL_L22"/>
    <property type="match status" value="1"/>
</dbReference>
<dbReference type="PhylomeDB" id="A0A060THM7"/>
<evidence type="ECO:0000256" key="5">
    <source>
        <dbReference type="SAM" id="MobiDB-lite"/>
    </source>
</evidence>
<evidence type="ECO:0000256" key="1">
    <source>
        <dbReference type="ARBA" id="ARBA00009451"/>
    </source>
</evidence>
<dbReference type="AlphaFoldDB" id="A0A060THM7"/>
<evidence type="ECO:0000256" key="4">
    <source>
        <dbReference type="RuleBase" id="RU004005"/>
    </source>
</evidence>
<dbReference type="SUPFAM" id="SSF54843">
    <property type="entry name" value="Ribosomal protein L22"/>
    <property type="match status" value="1"/>
</dbReference>
<evidence type="ECO:0000256" key="3">
    <source>
        <dbReference type="ARBA" id="ARBA00023274"/>
    </source>
</evidence>
<keyword evidence="2 4" id="KW-0689">Ribosomal protein</keyword>
<proteinExistence type="inferred from homology"/>
<accession>A0A060THM7</accession>
<keyword evidence="3 4" id="KW-0687">Ribonucleoprotein</keyword>
<dbReference type="PANTHER" id="PTHR11593:SF10">
    <property type="entry name" value="60S RIBOSOMAL PROTEIN L17"/>
    <property type="match status" value="1"/>
</dbReference>
<sequence>MARYSKTPENPAKSASARGSYLRVSFKNTQAVAFTIKGWPLKKALSYLEDVSEKKRAVPFRRHNGSIGRTAQGKEFGVTKARWPVKSVKFVSDLLKNAQANADAKGLDVDKLVLQHIQVNEAPAQRRRTYRAHGRINPYQSQPCHIELTLTEADEEVEKAKETKVVPKLNSRQKGRLNATKRLTAA</sequence>
<reference evidence="6" key="2">
    <citation type="submission" date="2014-06" db="EMBL/GenBank/DDBJ databases">
        <title>The complete genome of Blastobotrys (Arxula) adeninivorans LS3 - a yeast of biotechnological interest.</title>
        <authorList>
            <person name="Kunze G."/>
            <person name="Gaillardin C."/>
            <person name="Czernicka M."/>
            <person name="Durrens P."/>
            <person name="Martin T."/>
            <person name="Boer E."/>
            <person name="Gabaldon T."/>
            <person name="Cruz J."/>
            <person name="Talla E."/>
            <person name="Marck C."/>
            <person name="Goffeau A."/>
            <person name="Barbe V."/>
            <person name="Baret P."/>
            <person name="Baronian K."/>
            <person name="Beier S."/>
            <person name="Bleykasten C."/>
            <person name="Bode R."/>
            <person name="Casaregola S."/>
            <person name="Despons L."/>
            <person name="Fairhead C."/>
            <person name="Giersberg M."/>
            <person name="Gierski P."/>
            <person name="Hahnel U."/>
            <person name="Hartmann A."/>
            <person name="Jankowska D."/>
            <person name="Jubin C."/>
            <person name="Jung P."/>
            <person name="Lafontaine I."/>
            <person name="Leh-Louis V."/>
            <person name="Lemaire M."/>
            <person name="Marcet-Houben M."/>
            <person name="Mascher M."/>
            <person name="Morel G."/>
            <person name="Richard G.-F."/>
            <person name="Riechen J."/>
            <person name="Sacerdot C."/>
            <person name="Sarkar A."/>
            <person name="Savel G."/>
            <person name="Schacherer J."/>
            <person name="Sherman D."/>
            <person name="Straub M.-L."/>
            <person name="Stein N."/>
            <person name="Thierry A."/>
            <person name="Trautwein-Schult A."/>
            <person name="Westhof E."/>
            <person name="Worch S."/>
            <person name="Dujon B."/>
            <person name="Souciet J.-L."/>
            <person name="Wincker P."/>
            <person name="Scholz U."/>
            <person name="Neuveglise N."/>
        </authorList>
    </citation>
    <scope>NUCLEOTIDE SEQUENCE</scope>
    <source>
        <strain evidence="6">LS3</strain>
    </source>
</reference>
<name>A0A060THM7_BLAAD</name>
<dbReference type="Gene3D" id="3.90.470.10">
    <property type="entry name" value="Ribosomal protein L22/L17"/>
    <property type="match status" value="1"/>
</dbReference>
<dbReference type="PANTHER" id="PTHR11593">
    <property type="entry name" value="60S RIBOSOMAL PROTEIN L17"/>
    <property type="match status" value="1"/>
</dbReference>
<dbReference type="NCBIfam" id="TIGR01038">
    <property type="entry name" value="uL22_arch_euk"/>
    <property type="match status" value="1"/>
</dbReference>
<dbReference type="Pfam" id="PF00237">
    <property type="entry name" value="Ribosomal_L22"/>
    <property type="match status" value="1"/>
</dbReference>
<dbReference type="GO" id="GO:0002181">
    <property type="term" value="P:cytoplasmic translation"/>
    <property type="evidence" value="ECO:0007669"/>
    <property type="project" value="TreeGrafter"/>
</dbReference>
<evidence type="ECO:0000313" key="6">
    <source>
        <dbReference type="EMBL" id="CDP38337.1"/>
    </source>
</evidence>
<dbReference type="CDD" id="cd00336">
    <property type="entry name" value="Ribosomal_L22"/>
    <property type="match status" value="1"/>
</dbReference>